<dbReference type="Gene3D" id="3.30.450.20">
    <property type="entry name" value="PAS domain"/>
    <property type="match status" value="1"/>
</dbReference>
<dbReference type="InterPro" id="IPR043128">
    <property type="entry name" value="Rev_trsase/Diguanyl_cyclase"/>
</dbReference>
<dbReference type="InterPro" id="IPR000160">
    <property type="entry name" value="GGDEF_dom"/>
</dbReference>
<feature type="transmembrane region" description="Helical" evidence="1">
    <location>
        <begin position="303"/>
        <end position="325"/>
    </location>
</feature>
<organism evidence="3 4">
    <name type="scientific">Hominibacterium faecale</name>
    <dbReference type="NCBI Taxonomy" id="2839743"/>
    <lineage>
        <taxon>Bacteria</taxon>
        <taxon>Bacillati</taxon>
        <taxon>Bacillota</taxon>
        <taxon>Clostridia</taxon>
        <taxon>Peptostreptococcales</taxon>
        <taxon>Anaerovoracaceae</taxon>
        <taxon>Hominibacterium</taxon>
    </lineage>
</organism>
<dbReference type="CDD" id="cd18773">
    <property type="entry name" value="PDC1_HK_sensor"/>
    <property type="match status" value="1"/>
</dbReference>
<dbReference type="NCBIfam" id="TIGR00254">
    <property type="entry name" value="GGDEF"/>
    <property type="match status" value="1"/>
</dbReference>
<dbReference type="RefSeq" id="WP_253021023.1">
    <property type="nucleotide sequence ID" value="NZ_JAOSHN010000020.1"/>
</dbReference>
<dbReference type="Gene3D" id="3.30.70.270">
    <property type="match status" value="1"/>
</dbReference>
<dbReference type="GO" id="GO:0043709">
    <property type="term" value="P:cell adhesion involved in single-species biofilm formation"/>
    <property type="evidence" value="ECO:0007669"/>
    <property type="project" value="TreeGrafter"/>
</dbReference>
<gene>
    <name evidence="3" type="ORF">OBO34_22065</name>
</gene>
<evidence type="ECO:0000259" key="2">
    <source>
        <dbReference type="PROSITE" id="PS50887"/>
    </source>
</evidence>
<dbReference type="InterPro" id="IPR029151">
    <property type="entry name" value="Sensor-like_sf"/>
</dbReference>
<feature type="domain" description="GGDEF" evidence="2">
    <location>
        <begin position="506"/>
        <end position="636"/>
    </location>
</feature>
<reference evidence="3" key="1">
    <citation type="submission" date="2022-09" db="EMBL/GenBank/DDBJ databases">
        <title>Culturomic study of gut microbiota in children with autism spectrum disorder.</title>
        <authorList>
            <person name="Efimov B.A."/>
            <person name="Chaplin A.V."/>
            <person name="Sokolova S.R."/>
            <person name="Pikina A.P."/>
            <person name="Korzhanova M."/>
            <person name="Belova V."/>
            <person name="Korostin D."/>
        </authorList>
    </citation>
    <scope>NUCLEOTIDE SEQUENCE</scope>
    <source>
        <strain evidence="3">ASD5510</strain>
    </source>
</reference>
<dbReference type="GO" id="GO:0005886">
    <property type="term" value="C:plasma membrane"/>
    <property type="evidence" value="ECO:0007669"/>
    <property type="project" value="TreeGrafter"/>
</dbReference>
<keyword evidence="1" id="KW-1133">Transmembrane helix</keyword>
<dbReference type="GO" id="GO:1902201">
    <property type="term" value="P:negative regulation of bacterial-type flagellum-dependent cell motility"/>
    <property type="evidence" value="ECO:0007669"/>
    <property type="project" value="TreeGrafter"/>
</dbReference>
<feature type="transmembrane region" description="Helical" evidence="1">
    <location>
        <begin position="12"/>
        <end position="31"/>
    </location>
</feature>
<dbReference type="InterPro" id="IPR050469">
    <property type="entry name" value="Diguanylate_Cyclase"/>
</dbReference>
<dbReference type="SUPFAM" id="SSF103190">
    <property type="entry name" value="Sensory domain-like"/>
    <property type="match status" value="1"/>
</dbReference>
<keyword evidence="1" id="KW-0472">Membrane</keyword>
<dbReference type="GO" id="GO:0052621">
    <property type="term" value="F:diguanylate cyclase activity"/>
    <property type="evidence" value="ECO:0007669"/>
    <property type="project" value="TreeGrafter"/>
</dbReference>
<dbReference type="SUPFAM" id="SSF55073">
    <property type="entry name" value="Nucleotide cyclase"/>
    <property type="match status" value="1"/>
</dbReference>
<protein>
    <submittedName>
        <fullName evidence="3">Sensor domain-containing diguanylate cyclase</fullName>
    </submittedName>
</protein>
<dbReference type="EMBL" id="JAOSHN010000020">
    <property type="protein sequence ID" value="MCU7381004.1"/>
    <property type="molecule type" value="Genomic_DNA"/>
</dbReference>
<comment type="caution">
    <text evidence="3">The sequence shown here is derived from an EMBL/GenBank/DDBJ whole genome shotgun (WGS) entry which is preliminary data.</text>
</comment>
<name>A0A9J6QZW8_9FIRM</name>
<sequence length="636" mass="72990">MKRNILLKTNLLICAIVIIGFVLTALLSYQANYSQSIENIEQVSTLASEGIYQELSSILSKPVNISQTMANDSLLRTLLIEESDHLKSNAYIDTIREYLETYRSKYGYDSVFLVSAATKRYYNFQGLDRTLTKDNPENDWYYTMAGNDEEYSLNVDNDEVAAANNEITIFVNCKVKDASNNLLGVVGVGLRIADLRKKLLQYEEEFGVNAFFINRNAEIELSADYNGYEKKSLFQVNDYDRNSREKILSWKNASGKVESFWSGGKDKSGKKDYVVNRYIPELDWSLVVDQNTGKIIKQIRMNLIETVLIIILILAIILIVLTRVVKSFNRKIMELTEERQQTFRKVTEQLYENIYELNITKNCAAGASTVRYFESLGVPKNMMFDEALKVVAEKQIKEEFRQGYIDLFAPKHVMEEFEKGNSHLCYDFMISENGTDYFWMRIDANIYYSPEDACVHMFTYRRNIDQEKRQEIHMAQRVETDEMTGLYNKTSTRQHIEQLLKENTDQNYAFVIFDIDNFKLVNDRYGHAAGDCVICAFAKTIQSRIASDAFAGRIGGDEFVAFMPFREMSQLQEKIEDLSQALDRDYVIGNLSLHSTASIGAAAAPKDGADFDTLYRNADAALYQTKERGKNGFTIY</sequence>
<accession>A0A9J6QZW8</accession>
<dbReference type="Proteomes" id="UP001065549">
    <property type="component" value="Unassembled WGS sequence"/>
</dbReference>
<evidence type="ECO:0000256" key="1">
    <source>
        <dbReference type="SAM" id="Phobius"/>
    </source>
</evidence>
<dbReference type="InterPro" id="IPR029787">
    <property type="entry name" value="Nucleotide_cyclase"/>
</dbReference>
<keyword evidence="1" id="KW-0812">Transmembrane</keyword>
<keyword evidence="4" id="KW-1185">Reference proteome</keyword>
<proteinExistence type="predicted"/>
<dbReference type="SMART" id="SM00267">
    <property type="entry name" value="GGDEF"/>
    <property type="match status" value="1"/>
</dbReference>
<dbReference type="PANTHER" id="PTHR45138:SF9">
    <property type="entry name" value="DIGUANYLATE CYCLASE DGCM-RELATED"/>
    <property type="match status" value="1"/>
</dbReference>
<dbReference type="AlphaFoldDB" id="A0A9J6QZW8"/>
<dbReference type="PANTHER" id="PTHR45138">
    <property type="entry name" value="REGULATORY COMPONENTS OF SENSORY TRANSDUCTION SYSTEM"/>
    <property type="match status" value="1"/>
</dbReference>
<dbReference type="CDD" id="cd01949">
    <property type="entry name" value="GGDEF"/>
    <property type="match status" value="1"/>
</dbReference>
<evidence type="ECO:0000313" key="3">
    <source>
        <dbReference type="EMBL" id="MCU7381004.1"/>
    </source>
</evidence>
<dbReference type="PROSITE" id="PS50887">
    <property type="entry name" value="GGDEF"/>
    <property type="match status" value="1"/>
</dbReference>
<evidence type="ECO:0000313" key="4">
    <source>
        <dbReference type="Proteomes" id="UP001065549"/>
    </source>
</evidence>
<dbReference type="Pfam" id="PF00990">
    <property type="entry name" value="GGDEF"/>
    <property type="match status" value="1"/>
</dbReference>